<comment type="subcellular location">
    <subcellularLocation>
        <location evidence="1">Cell membrane</location>
    </subcellularLocation>
</comment>
<name>A0ABS3ADP2_9PSED</name>
<dbReference type="EMBL" id="JADEVO010000008">
    <property type="protein sequence ID" value="MBN3965292.1"/>
    <property type="molecule type" value="Genomic_DNA"/>
</dbReference>
<accession>A0ABS3ADP2</accession>
<comment type="caution">
    <text evidence="8">The sequence shown here is derived from an EMBL/GenBank/DDBJ whole genome shotgun (WGS) entry which is preliminary data.</text>
</comment>
<dbReference type="SUPFAM" id="SSF53448">
    <property type="entry name" value="Nucleotide-diphospho-sugar transferases"/>
    <property type="match status" value="1"/>
</dbReference>
<keyword evidence="5" id="KW-0808">Transferase</keyword>
<organism evidence="8 9">
    <name type="scientific">Pseudomonas gregormendelii</name>
    <dbReference type="NCBI Taxonomy" id="1628277"/>
    <lineage>
        <taxon>Bacteria</taxon>
        <taxon>Pseudomonadati</taxon>
        <taxon>Pseudomonadota</taxon>
        <taxon>Gammaproteobacteria</taxon>
        <taxon>Pseudomonadales</taxon>
        <taxon>Pseudomonadaceae</taxon>
        <taxon>Pseudomonas</taxon>
    </lineage>
</organism>
<evidence type="ECO:0000259" key="7">
    <source>
        <dbReference type="Pfam" id="PF00535"/>
    </source>
</evidence>
<feature type="domain" description="Glycosyltransferase 2-like" evidence="7">
    <location>
        <begin position="4"/>
        <end position="143"/>
    </location>
</feature>
<evidence type="ECO:0000256" key="6">
    <source>
        <dbReference type="ARBA" id="ARBA00023136"/>
    </source>
</evidence>
<proteinExistence type="predicted"/>
<dbReference type="RefSeq" id="WP_205892346.1">
    <property type="nucleotide sequence ID" value="NZ_JADEVO010000008.1"/>
</dbReference>
<keyword evidence="4" id="KW-0328">Glycosyltransferase</keyword>
<sequence length="237" mass="25682">MIGVVIPAHNEEQHISACLASILVAARHPQLQGREVSILVVLDDCSDATGTRVRAMDVPTLDVCFRNVGKARATGAEVLLEAGVQWLAFTDADTVVPADWIARQLDCMADAVCGTVEVDNWDEHGEGVRSRYLERYQFIENHRHIHGANLGLSAAAYKNAGGFQHLAAHEDIHLVADLERIRARIVWTASNPVVTSARKDYKCTGGFGEYLTSLGQALGAAACNHPPASMRCPEMDA</sequence>
<dbReference type="InterPro" id="IPR001173">
    <property type="entry name" value="Glyco_trans_2-like"/>
</dbReference>
<dbReference type="InterPro" id="IPR029044">
    <property type="entry name" value="Nucleotide-diphossugar_trans"/>
</dbReference>
<evidence type="ECO:0000256" key="2">
    <source>
        <dbReference type="ARBA" id="ARBA00022475"/>
    </source>
</evidence>
<keyword evidence="2" id="KW-1003">Cell membrane</keyword>
<keyword evidence="3" id="KW-0997">Cell inner membrane</keyword>
<evidence type="ECO:0000313" key="8">
    <source>
        <dbReference type="EMBL" id="MBN3965292.1"/>
    </source>
</evidence>
<dbReference type="Gene3D" id="3.90.550.10">
    <property type="entry name" value="Spore Coat Polysaccharide Biosynthesis Protein SpsA, Chain A"/>
    <property type="match status" value="1"/>
</dbReference>
<keyword evidence="6" id="KW-0472">Membrane</keyword>
<evidence type="ECO:0000313" key="9">
    <source>
        <dbReference type="Proteomes" id="UP000772591"/>
    </source>
</evidence>
<dbReference type="Proteomes" id="UP000772591">
    <property type="component" value="Unassembled WGS sequence"/>
</dbReference>
<gene>
    <name evidence="8" type="ORF">IMW75_08365</name>
</gene>
<dbReference type="PANTHER" id="PTHR43646:SF2">
    <property type="entry name" value="GLYCOSYLTRANSFERASE 2-LIKE DOMAIN-CONTAINING PROTEIN"/>
    <property type="match status" value="1"/>
</dbReference>
<protein>
    <submittedName>
        <fullName evidence="8">Glycosyltransferase</fullName>
    </submittedName>
</protein>
<evidence type="ECO:0000256" key="1">
    <source>
        <dbReference type="ARBA" id="ARBA00004236"/>
    </source>
</evidence>
<reference evidence="8 9" key="1">
    <citation type="journal article" date="2021" name="Int. J. Syst. Evol. Microbiol.">
        <title>Pseudomonas piscium sp. nov., Pseudomonas pisciculturae sp. nov., Pseudomonas mucoides sp. nov. and Pseudomonas neuropathica sp. nov. isolated from rainbow trout.</title>
        <authorList>
            <person name="Duman M."/>
            <person name="Mulet M."/>
            <person name="Altun S."/>
            <person name="Saticioglu I.B."/>
            <person name="Gomila M."/>
            <person name="Lalucat J."/>
            <person name="Garcia-Valdes E."/>
        </authorList>
    </citation>
    <scope>NUCLEOTIDE SEQUENCE [LARGE SCALE GENOMIC DNA]</scope>
    <source>
        <strain evidence="8 9">LMG 28632</strain>
    </source>
</reference>
<evidence type="ECO:0000256" key="4">
    <source>
        <dbReference type="ARBA" id="ARBA00022676"/>
    </source>
</evidence>
<evidence type="ECO:0000256" key="3">
    <source>
        <dbReference type="ARBA" id="ARBA00022519"/>
    </source>
</evidence>
<dbReference type="PANTHER" id="PTHR43646">
    <property type="entry name" value="GLYCOSYLTRANSFERASE"/>
    <property type="match status" value="1"/>
</dbReference>
<keyword evidence="9" id="KW-1185">Reference proteome</keyword>
<evidence type="ECO:0000256" key="5">
    <source>
        <dbReference type="ARBA" id="ARBA00022679"/>
    </source>
</evidence>
<dbReference type="Pfam" id="PF00535">
    <property type="entry name" value="Glycos_transf_2"/>
    <property type="match status" value="1"/>
</dbReference>